<evidence type="ECO:0000313" key="3">
    <source>
        <dbReference type="EMBL" id="GMT06076.1"/>
    </source>
</evidence>
<protein>
    <recommendedName>
        <fullName evidence="5">UPAR/Ly6 domain-containing protein</fullName>
    </recommendedName>
</protein>
<proteinExistence type="predicted"/>
<keyword evidence="1" id="KW-0732">Signal</keyword>
<dbReference type="EMBL" id="BTSX01000006">
    <property type="protein sequence ID" value="GMT06076.1"/>
    <property type="molecule type" value="Genomic_DNA"/>
</dbReference>
<evidence type="ECO:0000256" key="1">
    <source>
        <dbReference type="SAM" id="SignalP"/>
    </source>
</evidence>
<gene>
    <name evidence="2" type="ORF">PENTCL1PPCAC_21414</name>
    <name evidence="3" type="ORF">PENTCL1PPCAC_28250</name>
</gene>
<dbReference type="Proteomes" id="UP001432027">
    <property type="component" value="Unassembled WGS sequence"/>
</dbReference>
<organism evidence="3 4">
    <name type="scientific">Pristionchus entomophagus</name>
    <dbReference type="NCBI Taxonomy" id="358040"/>
    <lineage>
        <taxon>Eukaryota</taxon>
        <taxon>Metazoa</taxon>
        <taxon>Ecdysozoa</taxon>
        <taxon>Nematoda</taxon>
        <taxon>Chromadorea</taxon>
        <taxon>Rhabditida</taxon>
        <taxon>Rhabditina</taxon>
        <taxon>Diplogasteromorpha</taxon>
        <taxon>Diplogasteroidea</taxon>
        <taxon>Neodiplogasteridae</taxon>
        <taxon>Pristionchus</taxon>
    </lineage>
</organism>
<accession>A0AAV5UGD3</accession>
<reference evidence="3" key="1">
    <citation type="submission" date="2023-10" db="EMBL/GenBank/DDBJ databases">
        <title>Genome assembly of Pristionchus species.</title>
        <authorList>
            <person name="Yoshida K."/>
            <person name="Sommer R.J."/>
        </authorList>
    </citation>
    <scope>NUCLEOTIDE SEQUENCE</scope>
    <source>
        <strain evidence="3">RS0144</strain>
    </source>
</reference>
<dbReference type="EMBL" id="BTSX01000005">
    <property type="protein sequence ID" value="GMS99239.1"/>
    <property type="molecule type" value="Genomic_DNA"/>
</dbReference>
<dbReference type="AlphaFoldDB" id="A0AAV5UGD3"/>
<keyword evidence="4" id="KW-1185">Reference proteome</keyword>
<evidence type="ECO:0000313" key="4">
    <source>
        <dbReference type="Proteomes" id="UP001432027"/>
    </source>
</evidence>
<sequence length="120" mass="12794">MLLKVYLTLLLAAGVFSLECVFEVQAGATRLDVEGGIDKCESSDQYCAMLNYNGIYAKGCSKTAEKITGVGMPAHISCTEEKCNEDESLCCCKGDRCNSTVGASMMSVMSLIVTGLIVKN</sequence>
<comment type="caution">
    <text evidence="3">The sequence shown here is derived from an EMBL/GenBank/DDBJ whole genome shotgun (WGS) entry which is preliminary data.</text>
</comment>
<evidence type="ECO:0000313" key="2">
    <source>
        <dbReference type="EMBL" id="GMS99239.1"/>
    </source>
</evidence>
<feature type="chain" id="PRO_5044714704" description="UPAR/Ly6 domain-containing protein" evidence="1">
    <location>
        <begin position="18"/>
        <end position="120"/>
    </location>
</feature>
<name>A0AAV5UGD3_9BILA</name>
<feature type="signal peptide" evidence="1">
    <location>
        <begin position="1"/>
        <end position="17"/>
    </location>
</feature>
<evidence type="ECO:0008006" key="5">
    <source>
        <dbReference type="Google" id="ProtNLM"/>
    </source>
</evidence>